<dbReference type="OrthoDB" id="9806726at2"/>
<keyword evidence="3" id="KW-0547">Nucleotide-binding</keyword>
<gene>
    <name evidence="6" type="ORF">EM595_0994</name>
</gene>
<dbReference type="PROSITE" id="PS00211">
    <property type="entry name" value="ABC_TRANSPORTER_1"/>
    <property type="match status" value="1"/>
</dbReference>
<dbReference type="Gene3D" id="3.40.50.300">
    <property type="entry name" value="P-loop containing nucleotide triphosphate hydrolases"/>
    <property type="match status" value="1"/>
</dbReference>
<dbReference type="InterPro" id="IPR003593">
    <property type="entry name" value="AAA+_ATPase"/>
</dbReference>
<dbReference type="EMBL" id="LN907827">
    <property type="protein sequence ID" value="CUU23230.1"/>
    <property type="molecule type" value="Genomic_DNA"/>
</dbReference>
<dbReference type="InterPro" id="IPR017871">
    <property type="entry name" value="ABC_transporter-like_CS"/>
</dbReference>
<dbReference type="SMART" id="SM00382">
    <property type="entry name" value="AAA"/>
    <property type="match status" value="1"/>
</dbReference>
<comment type="similarity">
    <text evidence="1">Belongs to the ABC transporter superfamily. Drug exporter-2 (TC 3.A.1.117) family.</text>
</comment>
<dbReference type="Proteomes" id="UP000059419">
    <property type="component" value="Chromosome 1"/>
</dbReference>
<dbReference type="Pfam" id="PF00005">
    <property type="entry name" value="ABC_tran"/>
    <property type="match status" value="1"/>
</dbReference>
<keyword evidence="7" id="KW-1185">Reference proteome</keyword>
<name>A0A0U5KYW1_9GAMM</name>
<dbReference type="AlphaFoldDB" id="A0A0U5KYW1"/>
<feature type="domain" description="ABC transporter" evidence="5">
    <location>
        <begin position="2"/>
        <end position="220"/>
    </location>
</feature>
<dbReference type="KEGG" id="ege:EM595_0994"/>
<dbReference type="PANTHER" id="PTHR42734">
    <property type="entry name" value="METAL TRANSPORT SYSTEM ATP-BINDING PROTEIN TM_0124-RELATED"/>
    <property type="match status" value="1"/>
</dbReference>
<evidence type="ECO:0000313" key="7">
    <source>
        <dbReference type="Proteomes" id="UP000059419"/>
    </source>
</evidence>
<sequence>MITFSQLQVGYQRQAVAPEITLHLNTGSMTALTGANGSGKSTLLKTLAGLLPAVSGRWAIDSARAQIGWMPQRAELESHFPITVFELVAMGCWSRCGWFGGINRAHRKEIMACLEKVNMADFAQAQPGTLSGGQLQRVLFARLLMQQCRVWLLDEPFSGVDQNTTSLLLKILHQQHQQGGTLLVVLHDRAMVAHDFPQQLHLDVEKARFRPTLSVTASQSEVIAC</sequence>
<dbReference type="PATRIC" id="fig|1619313.3.peg.1034"/>
<dbReference type="InterPro" id="IPR050153">
    <property type="entry name" value="Metal_Ion_Import_ABC"/>
</dbReference>
<evidence type="ECO:0000256" key="1">
    <source>
        <dbReference type="ARBA" id="ARBA00006526"/>
    </source>
</evidence>
<dbReference type="GO" id="GO:0016887">
    <property type="term" value="F:ATP hydrolysis activity"/>
    <property type="evidence" value="ECO:0007669"/>
    <property type="project" value="InterPro"/>
</dbReference>
<dbReference type="CDD" id="cd03235">
    <property type="entry name" value="ABC_Metallic_Cations"/>
    <property type="match status" value="1"/>
</dbReference>
<dbReference type="InterPro" id="IPR027417">
    <property type="entry name" value="P-loop_NTPase"/>
</dbReference>
<dbReference type="InterPro" id="IPR003439">
    <property type="entry name" value="ABC_transporter-like_ATP-bd"/>
</dbReference>
<keyword evidence="2" id="KW-0813">Transport</keyword>
<reference evidence="7" key="1">
    <citation type="submission" date="2015-11" db="EMBL/GenBank/DDBJ databases">
        <authorList>
            <person name="Blom J."/>
        </authorList>
    </citation>
    <scope>NUCLEOTIDE SEQUENCE [LARGE SCALE GENOMIC DNA]</scope>
</reference>
<accession>A0A0U5KYW1</accession>
<evidence type="ECO:0000313" key="6">
    <source>
        <dbReference type="EMBL" id="CUU23230.1"/>
    </source>
</evidence>
<dbReference type="STRING" id="1619313.EM595_0994"/>
<dbReference type="RefSeq" id="WP_067435176.1">
    <property type="nucleotide sequence ID" value="NZ_LN907827.1"/>
</dbReference>
<evidence type="ECO:0000256" key="4">
    <source>
        <dbReference type="ARBA" id="ARBA00022840"/>
    </source>
</evidence>
<evidence type="ECO:0000259" key="5">
    <source>
        <dbReference type="PROSITE" id="PS50893"/>
    </source>
</evidence>
<organism evidence="6 7">
    <name type="scientific">Duffyella gerundensis</name>
    <dbReference type="NCBI Taxonomy" id="1619313"/>
    <lineage>
        <taxon>Bacteria</taxon>
        <taxon>Pseudomonadati</taxon>
        <taxon>Pseudomonadota</taxon>
        <taxon>Gammaproteobacteria</taxon>
        <taxon>Enterobacterales</taxon>
        <taxon>Erwiniaceae</taxon>
        <taxon>Duffyella</taxon>
    </lineage>
</organism>
<dbReference type="PANTHER" id="PTHR42734:SF5">
    <property type="entry name" value="IRON TRANSPORT SYSTEM ATP-BINDING PROTEIN HI_0361-RELATED"/>
    <property type="match status" value="1"/>
</dbReference>
<dbReference type="GO" id="GO:0005524">
    <property type="term" value="F:ATP binding"/>
    <property type="evidence" value="ECO:0007669"/>
    <property type="project" value="UniProtKB-KW"/>
</dbReference>
<protein>
    <submittedName>
        <fullName evidence="6">ABC transport system ATP-binding protein</fullName>
    </submittedName>
</protein>
<dbReference type="PROSITE" id="PS50893">
    <property type="entry name" value="ABC_TRANSPORTER_2"/>
    <property type="match status" value="1"/>
</dbReference>
<proteinExistence type="inferred from homology"/>
<dbReference type="SUPFAM" id="SSF52540">
    <property type="entry name" value="P-loop containing nucleoside triphosphate hydrolases"/>
    <property type="match status" value="1"/>
</dbReference>
<evidence type="ECO:0000256" key="3">
    <source>
        <dbReference type="ARBA" id="ARBA00022741"/>
    </source>
</evidence>
<evidence type="ECO:0000256" key="2">
    <source>
        <dbReference type="ARBA" id="ARBA00022448"/>
    </source>
</evidence>
<keyword evidence="4 6" id="KW-0067">ATP-binding</keyword>